<feature type="chain" id="PRO_5045351307" description="Acid phosphatase" evidence="2">
    <location>
        <begin position="24"/>
        <end position="444"/>
    </location>
</feature>
<sequence length="444" mass="50257">MSVKVFLAICCSFLCSVAVSVRADLPEYCGPQNYAYTPLRKDPRGEFTVKQAHVVIRHGDRTRASASPCWDNDTAEWDCLLSSASIPTIKHDTHDIEVLRVYRDAYMAGRNIIRGDCGLGHLTFKGYKQEEMNGENLRKAYVDTGFLSSNYSVHEDFFRTDDMSRTRQSAQALGIGLFPPPTPSSGKAQVVDIHVMDKLYDDMEPNANLCPKLEQYEKEFFASDMWKKHYAETTAPLLTEVQKALGLKYTLTIDGLFHVNDCLMTHLCHGFAIPSAVTQDLLDRIATELAYTSYSTFSYPSIQDYSRVGIGFLIAEMWQAMQDVIAGERFEKFYLYSGHDYTVMPFLHAFNASDYKWSPYASMVQLELLQVTNATNVDYAVRLLYHGQERRIPYCSASPCSLAEFSTYVKTIIPQDPVADCQVTKPEIMIGPRPPRLGRNQVLF</sequence>
<dbReference type="InterPro" id="IPR050645">
    <property type="entry name" value="Histidine_acid_phosphatase"/>
</dbReference>
<evidence type="ECO:0000256" key="1">
    <source>
        <dbReference type="ARBA" id="ARBA00005375"/>
    </source>
</evidence>
<evidence type="ECO:0000256" key="2">
    <source>
        <dbReference type="SAM" id="SignalP"/>
    </source>
</evidence>
<dbReference type="CDD" id="cd07061">
    <property type="entry name" value="HP_HAP_like"/>
    <property type="match status" value="1"/>
</dbReference>
<dbReference type="Proteomes" id="UP001159427">
    <property type="component" value="Unassembled WGS sequence"/>
</dbReference>
<dbReference type="EMBL" id="CALNXI010000134">
    <property type="protein sequence ID" value="CAH3020057.1"/>
    <property type="molecule type" value="Genomic_DNA"/>
</dbReference>
<dbReference type="InterPro" id="IPR000560">
    <property type="entry name" value="His_Pase_clade-2"/>
</dbReference>
<dbReference type="SUPFAM" id="SSF53254">
    <property type="entry name" value="Phosphoglycerate mutase-like"/>
    <property type="match status" value="1"/>
</dbReference>
<name>A0ABN8LSI7_9CNID</name>
<keyword evidence="2" id="KW-0732">Signal</keyword>
<keyword evidence="4" id="KW-1185">Reference proteome</keyword>
<feature type="signal peptide" evidence="2">
    <location>
        <begin position="1"/>
        <end position="23"/>
    </location>
</feature>
<dbReference type="InterPro" id="IPR029033">
    <property type="entry name" value="His_PPase_superfam"/>
</dbReference>
<comment type="caution">
    <text evidence="3">The sequence shown here is derived from an EMBL/GenBank/DDBJ whole genome shotgun (WGS) entry which is preliminary data.</text>
</comment>
<dbReference type="PANTHER" id="PTHR11567">
    <property type="entry name" value="ACID PHOSPHATASE-RELATED"/>
    <property type="match status" value="1"/>
</dbReference>
<evidence type="ECO:0000313" key="3">
    <source>
        <dbReference type="EMBL" id="CAH3020057.1"/>
    </source>
</evidence>
<protein>
    <recommendedName>
        <fullName evidence="5">Acid phosphatase</fullName>
    </recommendedName>
</protein>
<evidence type="ECO:0000313" key="4">
    <source>
        <dbReference type="Proteomes" id="UP001159427"/>
    </source>
</evidence>
<dbReference type="PANTHER" id="PTHR11567:SF202">
    <property type="entry name" value="LYSOPHOSPHATIDIC ACID PHOSPHATASE TYPE 6"/>
    <property type="match status" value="1"/>
</dbReference>
<accession>A0ABN8LSI7</accession>
<proteinExistence type="inferred from homology"/>
<reference evidence="3 4" key="1">
    <citation type="submission" date="2022-05" db="EMBL/GenBank/DDBJ databases">
        <authorList>
            <consortium name="Genoscope - CEA"/>
            <person name="William W."/>
        </authorList>
    </citation>
    <scope>NUCLEOTIDE SEQUENCE [LARGE SCALE GENOMIC DNA]</scope>
</reference>
<gene>
    <name evidence="3" type="ORF">PEVE_00005364</name>
</gene>
<dbReference type="Gene3D" id="3.40.50.1240">
    <property type="entry name" value="Phosphoglycerate mutase-like"/>
    <property type="match status" value="1"/>
</dbReference>
<comment type="similarity">
    <text evidence="1">Belongs to the histidine acid phosphatase family.</text>
</comment>
<dbReference type="Pfam" id="PF00328">
    <property type="entry name" value="His_Phos_2"/>
    <property type="match status" value="1"/>
</dbReference>
<evidence type="ECO:0008006" key="5">
    <source>
        <dbReference type="Google" id="ProtNLM"/>
    </source>
</evidence>
<organism evidence="3 4">
    <name type="scientific">Porites evermanni</name>
    <dbReference type="NCBI Taxonomy" id="104178"/>
    <lineage>
        <taxon>Eukaryota</taxon>
        <taxon>Metazoa</taxon>
        <taxon>Cnidaria</taxon>
        <taxon>Anthozoa</taxon>
        <taxon>Hexacorallia</taxon>
        <taxon>Scleractinia</taxon>
        <taxon>Fungiina</taxon>
        <taxon>Poritidae</taxon>
        <taxon>Porites</taxon>
    </lineage>
</organism>